<dbReference type="PANTHER" id="PTHR30069:SF29">
    <property type="entry name" value="HEMOGLOBIN AND HEMOGLOBIN-HAPTOGLOBIN-BINDING PROTEIN 1-RELATED"/>
    <property type="match status" value="1"/>
</dbReference>
<organism evidence="15 16">
    <name type="scientific">Flavobacterium sinopsychrotolerans</name>
    <dbReference type="NCBI Taxonomy" id="604089"/>
    <lineage>
        <taxon>Bacteria</taxon>
        <taxon>Pseudomonadati</taxon>
        <taxon>Bacteroidota</taxon>
        <taxon>Flavobacteriia</taxon>
        <taxon>Flavobacteriales</taxon>
        <taxon>Flavobacteriaceae</taxon>
        <taxon>Flavobacterium</taxon>
    </lineage>
</organism>
<feature type="chain" id="PRO_5011548363" evidence="12">
    <location>
        <begin position="21"/>
        <end position="609"/>
    </location>
</feature>
<keyword evidence="16" id="KW-1185">Reference proteome</keyword>
<evidence type="ECO:0000256" key="7">
    <source>
        <dbReference type="ARBA" id="ARBA00023136"/>
    </source>
</evidence>
<dbReference type="PANTHER" id="PTHR30069">
    <property type="entry name" value="TONB-DEPENDENT OUTER MEMBRANE RECEPTOR"/>
    <property type="match status" value="1"/>
</dbReference>
<dbReference type="EMBL" id="FODN01000005">
    <property type="protein sequence ID" value="SEO30331.1"/>
    <property type="molecule type" value="Genomic_DNA"/>
</dbReference>
<dbReference type="STRING" id="604089.SAMN04487942_2348"/>
<keyword evidence="4 10" id="KW-0812">Transmembrane</keyword>
<gene>
    <name evidence="15" type="ORF">SAMN04487942_2348</name>
</gene>
<keyword evidence="5 12" id="KW-0732">Signal</keyword>
<dbReference type="Gene3D" id="2.170.130.10">
    <property type="entry name" value="TonB-dependent receptor, plug domain"/>
    <property type="match status" value="1"/>
</dbReference>
<dbReference type="InterPro" id="IPR000531">
    <property type="entry name" value="Beta-barrel_TonB"/>
</dbReference>
<comment type="similarity">
    <text evidence="10 11">Belongs to the TonB-dependent receptor family.</text>
</comment>
<evidence type="ECO:0000313" key="16">
    <source>
        <dbReference type="Proteomes" id="UP000198657"/>
    </source>
</evidence>
<dbReference type="InterPro" id="IPR039426">
    <property type="entry name" value="TonB-dep_rcpt-like"/>
</dbReference>
<evidence type="ECO:0000313" key="15">
    <source>
        <dbReference type="EMBL" id="SEO30331.1"/>
    </source>
</evidence>
<evidence type="ECO:0000256" key="6">
    <source>
        <dbReference type="ARBA" id="ARBA00023077"/>
    </source>
</evidence>
<evidence type="ECO:0000256" key="2">
    <source>
        <dbReference type="ARBA" id="ARBA00022448"/>
    </source>
</evidence>
<dbReference type="Pfam" id="PF00593">
    <property type="entry name" value="TonB_dep_Rec_b-barrel"/>
    <property type="match status" value="1"/>
</dbReference>
<dbReference type="GO" id="GO:0044718">
    <property type="term" value="P:siderophore transmembrane transport"/>
    <property type="evidence" value="ECO:0007669"/>
    <property type="project" value="TreeGrafter"/>
</dbReference>
<evidence type="ECO:0000256" key="12">
    <source>
        <dbReference type="SAM" id="SignalP"/>
    </source>
</evidence>
<evidence type="ECO:0000256" key="11">
    <source>
        <dbReference type="RuleBase" id="RU003357"/>
    </source>
</evidence>
<dbReference type="GO" id="GO:0015344">
    <property type="term" value="F:siderophore uptake transmembrane transporter activity"/>
    <property type="evidence" value="ECO:0007669"/>
    <property type="project" value="TreeGrafter"/>
</dbReference>
<dbReference type="GO" id="GO:0009279">
    <property type="term" value="C:cell outer membrane"/>
    <property type="evidence" value="ECO:0007669"/>
    <property type="project" value="UniProtKB-SubCell"/>
</dbReference>
<evidence type="ECO:0000256" key="3">
    <source>
        <dbReference type="ARBA" id="ARBA00022452"/>
    </source>
</evidence>
<keyword evidence="2 10" id="KW-0813">Transport</keyword>
<dbReference type="SUPFAM" id="SSF56935">
    <property type="entry name" value="Porins"/>
    <property type="match status" value="1"/>
</dbReference>
<proteinExistence type="inferred from homology"/>
<feature type="domain" description="TonB-dependent receptor plug" evidence="14">
    <location>
        <begin position="44"/>
        <end position="143"/>
    </location>
</feature>
<dbReference type="Pfam" id="PF07715">
    <property type="entry name" value="Plug"/>
    <property type="match status" value="1"/>
</dbReference>
<keyword evidence="9 10" id="KW-0998">Cell outer membrane</keyword>
<dbReference type="PROSITE" id="PS52016">
    <property type="entry name" value="TONB_DEPENDENT_REC_3"/>
    <property type="match status" value="1"/>
</dbReference>
<dbReference type="Gene3D" id="2.40.170.20">
    <property type="entry name" value="TonB-dependent receptor, beta-barrel domain"/>
    <property type="match status" value="1"/>
</dbReference>
<feature type="domain" description="TonB-dependent receptor-like beta-barrel" evidence="13">
    <location>
        <begin position="167"/>
        <end position="583"/>
    </location>
</feature>
<feature type="signal peptide" evidence="12">
    <location>
        <begin position="1"/>
        <end position="20"/>
    </location>
</feature>
<keyword evidence="7 10" id="KW-0472">Membrane</keyword>
<evidence type="ECO:0000259" key="14">
    <source>
        <dbReference type="Pfam" id="PF07715"/>
    </source>
</evidence>
<evidence type="ECO:0000256" key="1">
    <source>
        <dbReference type="ARBA" id="ARBA00004571"/>
    </source>
</evidence>
<dbReference type="RefSeq" id="WP_091171806.1">
    <property type="nucleotide sequence ID" value="NZ_CBCSFM010000009.1"/>
</dbReference>
<dbReference type="InterPro" id="IPR036942">
    <property type="entry name" value="Beta-barrel_TonB_sf"/>
</dbReference>
<dbReference type="InterPro" id="IPR037066">
    <property type="entry name" value="Plug_dom_sf"/>
</dbReference>
<dbReference type="InterPro" id="IPR012910">
    <property type="entry name" value="Plug_dom"/>
</dbReference>
<evidence type="ECO:0000256" key="8">
    <source>
        <dbReference type="ARBA" id="ARBA00023170"/>
    </source>
</evidence>
<comment type="subcellular location">
    <subcellularLocation>
        <location evidence="1 10">Cell outer membrane</location>
        <topology evidence="1 10">Multi-pass membrane protein</topology>
    </subcellularLocation>
</comment>
<evidence type="ECO:0000256" key="5">
    <source>
        <dbReference type="ARBA" id="ARBA00022729"/>
    </source>
</evidence>
<keyword evidence="8" id="KW-0675">Receptor</keyword>
<evidence type="ECO:0000256" key="10">
    <source>
        <dbReference type="PROSITE-ProRule" id="PRU01360"/>
    </source>
</evidence>
<accession>A0A1H8NKU6</accession>
<keyword evidence="3 10" id="KW-1134">Transmembrane beta strand</keyword>
<protein>
    <submittedName>
        <fullName evidence="15">Iron complex outermembrane recepter protein</fullName>
    </submittedName>
</protein>
<sequence length="609" mass="69334">MTTKKILLFCFLSVCQCVLAQNKPAISLNEVIVTDGALKKYSKTLQVQVLNDSMIQRNYSSLTNLLRYNSLLYLKEYGNGMTSSVSFRGTTAAQTAVIWNGININSQLLGQTDFNTITPLGYTNVSVRTGGGSGIYGSSAIGGSIHLNNELHFKKQFQNLLRMNFGSFNTQGYYYQLIASDEKVASQFSVSRNSSDNDYSYPNSNQKNQNGDYYNTSLNGSFGYKINLNHKINFYSQVYDGLRHFSGTLASISVSKYYDLNTRNLLEWVGLHKDFTSKLKLAYVTENYKYYENKDKDIFSEGGAKTKIIKYDLDYSPTKNFTVNSVVDFTQINGFGTSINNAKRSIGAASLLVKHTLSPVMQYEASVRQEVATNYRNPFLYSFGLVYQPLEMYSIKLNTSKNFRLPSFNDLYWEGSGNHELIPELSHQMELGQELKINALKFSLTGFYIQTKGMIRWIPNETGQWTPINTASVVNKGVEATGSYFKNFRGHNFNISLAYGYTSSVDQSNQKQLIYVPYHKMTMNADYSYKNWSLNYQYLFNGAVFTSADNYYRLKEYQVSNLSVYYKIGELDHYKIGIQALNLFNENYQTVEVRPMPGSNYNLTLTIKY</sequence>
<dbReference type="OrthoDB" id="9762903at2"/>
<name>A0A1H8NKU6_9FLAO</name>
<dbReference type="Proteomes" id="UP000198657">
    <property type="component" value="Unassembled WGS sequence"/>
</dbReference>
<reference evidence="16" key="1">
    <citation type="submission" date="2016-10" db="EMBL/GenBank/DDBJ databases">
        <authorList>
            <person name="Varghese N."/>
            <person name="Submissions S."/>
        </authorList>
    </citation>
    <scope>NUCLEOTIDE SEQUENCE [LARGE SCALE GENOMIC DNA]</scope>
    <source>
        <strain evidence="16">CGMCC 1.8704</strain>
    </source>
</reference>
<evidence type="ECO:0000256" key="4">
    <source>
        <dbReference type="ARBA" id="ARBA00022692"/>
    </source>
</evidence>
<evidence type="ECO:0000256" key="9">
    <source>
        <dbReference type="ARBA" id="ARBA00023237"/>
    </source>
</evidence>
<dbReference type="AlphaFoldDB" id="A0A1H8NKU6"/>
<evidence type="ECO:0000259" key="13">
    <source>
        <dbReference type="Pfam" id="PF00593"/>
    </source>
</evidence>
<keyword evidence="6 11" id="KW-0798">TonB box</keyword>